<organism evidence="1">
    <name type="scientific">Klebsiella pneumoniae</name>
    <dbReference type="NCBI Taxonomy" id="573"/>
    <lineage>
        <taxon>Bacteria</taxon>
        <taxon>Pseudomonadati</taxon>
        <taxon>Pseudomonadota</taxon>
        <taxon>Gammaproteobacteria</taxon>
        <taxon>Enterobacterales</taxon>
        <taxon>Enterobacteriaceae</taxon>
        <taxon>Klebsiella/Raoultella group</taxon>
        <taxon>Klebsiella</taxon>
        <taxon>Klebsiella pneumoniae complex</taxon>
    </lineage>
</organism>
<evidence type="ECO:0000313" key="1">
    <source>
        <dbReference type="EMBL" id="VGL96207.1"/>
    </source>
</evidence>
<proteinExistence type="predicted"/>
<protein>
    <submittedName>
        <fullName evidence="1">Uncharacterized protein</fullName>
    </submittedName>
</protein>
<name>A0A486R2S2_KLEPN</name>
<dbReference type="EMBL" id="CAAHCU010000004">
    <property type="protein sequence ID" value="VGL96207.1"/>
    <property type="molecule type" value="Genomic_DNA"/>
</dbReference>
<sequence length="104" mass="11677">MTLNSIRNALCAAMHGMTPEEYELQKARDNLKGVTDNFLDQHPEYLRGRFAEGNPPTELEVLKSVPVNAGTFTPHIIDEGALERARVKCREVVASDPDRYSHII</sequence>
<reference evidence="1" key="1">
    <citation type="submission" date="2019-03" db="EMBL/GenBank/DDBJ databases">
        <authorList>
            <consortium name="Pathogen Informatics"/>
        </authorList>
    </citation>
    <scope>NUCLEOTIDE SEQUENCE</scope>
    <source>
        <strain evidence="1">5012STDY7626448</strain>
    </source>
</reference>
<gene>
    <name evidence="1" type="ORF">SAMEA4873650_03918</name>
</gene>
<dbReference type="AlphaFoldDB" id="A0A486R2S2"/>
<accession>A0A486R2S2</accession>
<dbReference type="RefSeq" id="WP_017900996.1">
    <property type="nucleotide sequence ID" value="NZ_BIJU01000003.1"/>
</dbReference>